<dbReference type="InterPro" id="IPR023174">
    <property type="entry name" value="PDEase_CS"/>
</dbReference>
<dbReference type="PROSITE" id="PS00126">
    <property type="entry name" value="PDEASE_I_1"/>
    <property type="match status" value="1"/>
</dbReference>
<comment type="cofactor">
    <cofactor evidence="3">
        <name>a divalent metal cation</name>
        <dbReference type="ChEBI" id="CHEBI:60240"/>
    </cofactor>
    <text evidence="3">Binds 2 divalent metal cations per subunit. Site 1 may preferentially bind zinc ions, while site 2 has a preference for magnesium and/or manganese ions.</text>
</comment>
<evidence type="ECO:0000256" key="2">
    <source>
        <dbReference type="ARBA" id="ARBA00022801"/>
    </source>
</evidence>
<proteinExistence type="inferred from homology"/>
<protein>
    <recommendedName>
        <fullName evidence="3">Phosphodiesterase</fullName>
        <ecNumber evidence="3">3.1.4.-</ecNumber>
    </recommendedName>
</protein>
<accession>A0A8H5GVD7</accession>
<evidence type="ECO:0000256" key="1">
    <source>
        <dbReference type="ARBA" id="ARBA00022723"/>
    </source>
</evidence>
<sequence length="946" mass="102127">MKAPRPRSADLGGLLLATAGNGYGGGWLGHGQQMDRTTFAELLSDMYTESCHAVQESQGSSSSVSTSLDIPQETREKLVAAVDEWEFEPHNLEEEVEVLACTMILFEALFRIEGLEEEVGVGLDQLYPLIRHLRLIYRRETSYHNFEHALDVLQASYIFLRDAGMVPSVRIVLEKDSEKMWRRKQRTGLITCLQNSDIFVLYIAAIGHDVAHPGITNGFMKNASAPLSQVYDNKSPLENLHCSVLLRVMRHHQLGELLHDCPTTRAQHLHRTPQDSIKDPDDEASTVNGSHSRSIRRLLYDTVLATDMSVHQGWMAQFNGVLGDLEAGRVGTDEEDLWRRRVLMCQAIIKCADISNPSRPFPISCHWSTALMGEWTSQASLERCLGLPCTVQDKDDPYSEAKSQIFFATTFVRPLWEVLVRGVPELQPFLDQCNSNIQTWRERQAELEAIEAHTCQPASDSDSPIPGDIPISETPPPPSSTSTAASFDDTASMSSRVTRIDDYATAFPLALPRNAGPTRYQSDTGDSGRLGDEEDIDAAGSDIPESDAGAEDRPRLDSIPSNIRVDVNVAHSRPISNATSATLFSPGGLRNGLSNMKHHHRGSSRSSHHAKAARGRVHSQSSSSNASAGDSGSYSPDTGSTSSSLFTPSDPDVDEHESDSGGSEYHSASGWSSGSPSPAPSRSISPVRRSESPSPVGEREGRSRTTSGMSEMSAVSGVSALSELSNGSDSQECRRAVSSGGATLLKKPSFNGVGGLFKFGGKNSNGQAVNENSSSSFWGRANAPSTLPPHASPHPAPSIISLTTPHASTQDPAHAALRAAAESASPGLRKKRSMASRNSWSPSPYEFRDLDIEKSPKLTMVNGKLSTSPPSSLPSPSFLPSSSPLSPLVSPSLSPPITASPSLGLHVLGSTPKIDRDKDVRDDVTPKKSKQARSVASSEDDAFVLT</sequence>
<feature type="compositionally biased region" description="Pro residues" evidence="4">
    <location>
        <begin position="786"/>
        <end position="796"/>
    </location>
</feature>
<evidence type="ECO:0000313" key="7">
    <source>
        <dbReference type="Proteomes" id="UP000559256"/>
    </source>
</evidence>
<feature type="region of interest" description="Disordered" evidence="4">
    <location>
        <begin position="512"/>
        <end position="559"/>
    </location>
</feature>
<keyword evidence="2 3" id="KW-0378">Hydrolase</keyword>
<dbReference type="PROSITE" id="PS51845">
    <property type="entry name" value="PDEASE_I_2"/>
    <property type="match status" value="1"/>
</dbReference>
<dbReference type="Pfam" id="PF00233">
    <property type="entry name" value="PDEase_I"/>
    <property type="match status" value="1"/>
</dbReference>
<keyword evidence="7" id="KW-1185">Reference proteome</keyword>
<feature type="compositionally biased region" description="Low complexity" evidence="4">
    <location>
        <begin position="865"/>
        <end position="896"/>
    </location>
</feature>
<dbReference type="SMART" id="SM00471">
    <property type="entry name" value="HDc"/>
    <property type="match status" value="1"/>
</dbReference>
<feature type="compositionally biased region" description="Low complexity" evidence="4">
    <location>
        <begin position="619"/>
        <end position="644"/>
    </location>
</feature>
<feature type="region of interest" description="Disordered" evidence="4">
    <location>
        <begin position="453"/>
        <end position="493"/>
    </location>
</feature>
<dbReference type="PANTHER" id="PTHR11347">
    <property type="entry name" value="CYCLIC NUCLEOTIDE PHOSPHODIESTERASE"/>
    <property type="match status" value="1"/>
</dbReference>
<evidence type="ECO:0000259" key="5">
    <source>
        <dbReference type="PROSITE" id="PS51845"/>
    </source>
</evidence>
<feature type="compositionally biased region" description="Low complexity" evidence="4">
    <location>
        <begin position="480"/>
        <end position="493"/>
    </location>
</feature>
<feature type="compositionally biased region" description="Polar residues" evidence="4">
    <location>
        <begin position="762"/>
        <end position="777"/>
    </location>
</feature>
<dbReference type="Proteomes" id="UP000559256">
    <property type="component" value="Unassembled WGS sequence"/>
</dbReference>
<dbReference type="OrthoDB" id="546632at2759"/>
<evidence type="ECO:0000256" key="4">
    <source>
        <dbReference type="SAM" id="MobiDB-lite"/>
    </source>
</evidence>
<evidence type="ECO:0000313" key="6">
    <source>
        <dbReference type="EMBL" id="KAF5371741.1"/>
    </source>
</evidence>
<dbReference type="AlphaFoldDB" id="A0A8H5GVD7"/>
<evidence type="ECO:0000256" key="3">
    <source>
        <dbReference type="RuleBase" id="RU363067"/>
    </source>
</evidence>
<feature type="compositionally biased region" description="Basic and acidic residues" evidence="4">
    <location>
        <begin position="846"/>
        <end position="856"/>
    </location>
</feature>
<dbReference type="GO" id="GO:0004114">
    <property type="term" value="F:3',5'-cyclic-nucleotide phosphodiesterase activity"/>
    <property type="evidence" value="ECO:0007669"/>
    <property type="project" value="InterPro"/>
</dbReference>
<dbReference type="EC" id="3.1.4.-" evidence="3"/>
<feature type="region of interest" description="Disordered" evidence="4">
    <location>
        <begin position="578"/>
        <end position="946"/>
    </location>
</feature>
<dbReference type="Gene3D" id="1.10.1300.10">
    <property type="entry name" value="3'5'-cyclic nucleotide phosphodiesterase, catalytic domain"/>
    <property type="match status" value="1"/>
</dbReference>
<feature type="compositionally biased region" description="Low complexity" evidence="4">
    <location>
        <begin position="813"/>
        <end position="824"/>
    </location>
</feature>
<gene>
    <name evidence="6" type="ORF">D9758_003600</name>
</gene>
<reference evidence="6 7" key="1">
    <citation type="journal article" date="2020" name="ISME J.">
        <title>Uncovering the hidden diversity of litter-decomposition mechanisms in mushroom-forming fungi.</title>
        <authorList>
            <person name="Floudas D."/>
            <person name="Bentzer J."/>
            <person name="Ahren D."/>
            <person name="Johansson T."/>
            <person name="Persson P."/>
            <person name="Tunlid A."/>
        </authorList>
    </citation>
    <scope>NUCLEOTIDE SEQUENCE [LARGE SCALE GENOMIC DNA]</scope>
    <source>
        <strain evidence="6 7">CBS 291.85</strain>
    </source>
</reference>
<organism evidence="6 7">
    <name type="scientific">Tetrapyrgos nigripes</name>
    <dbReference type="NCBI Taxonomy" id="182062"/>
    <lineage>
        <taxon>Eukaryota</taxon>
        <taxon>Fungi</taxon>
        <taxon>Dikarya</taxon>
        <taxon>Basidiomycota</taxon>
        <taxon>Agaricomycotina</taxon>
        <taxon>Agaricomycetes</taxon>
        <taxon>Agaricomycetidae</taxon>
        <taxon>Agaricales</taxon>
        <taxon>Marasmiineae</taxon>
        <taxon>Marasmiaceae</taxon>
        <taxon>Tetrapyrgos</taxon>
    </lineage>
</organism>
<feature type="compositionally biased region" description="Basic residues" evidence="4">
    <location>
        <begin position="596"/>
        <end position="617"/>
    </location>
</feature>
<dbReference type="InterPro" id="IPR036971">
    <property type="entry name" value="PDEase_catalytic_dom_sf"/>
</dbReference>
<dbReference type="GO" id="GO:0046872">
    <property type="term" value="F:metal ion binding"/>
    <property type="evidence" value="ECO:0007669"/>
    <property type="project" value="UniProtKB-KW"/>
</dbReference>
<feature type="domain" description="PDEase" evidence="5">
    <location>
        <begin position="66"/>
        <end position="447"/>
    </location>
</feature>
<dbReference type="EMBL" id="JAACJM010000007">
    <property type="protein sequence ID" value="KAF5371741.1"/>
    <property type="molecule type" value="Genomic_DNA"/>
</dbReference>
<dbReference type="InterPro" id="IPR002073">
    <property type="entry name" value="PDEase_catalytic_dom"/>
</dbReference>
<name>A0A8H5GVD7_9AGAR</name>
<dbReference type="GO" id="GO:0007165">
    <property type="term" value="P:signal transduction"/>
    <property type="evidence" value="ECO:0007669"/>
    <property type="project" value="InterPro"/>
</dbReference>
<feature type="compositionally biased region" description="Basic and acidic residues" evidence="4">
    <location>
        <begin position="913"/>
        <end position="926"/>
    </location>
</feature>
<dbReference type="SUPFAM" id="SSF109604">
    <property type="entry name" value="HD-domain/PDEase-like"/>
    <property type="match status" value="1"/>
</dbReference>
<feature type="compositionally biased region" description="Low complexity" evidence="4">
    <location>
        <begin position="667"/>
        <end position="696"/>
    </location>
</feature>
<comment type="caution">
    <text evidence="6">The sequence shown here is derived from an EMBL/GenBank/DDBJ whole genome shotgun (WGS) entry which is preliminary data.</text>
</comment>
<feature type="region of interest" description="Disordered" evidence="4">
    <location>
        <begin position="268"/>
        <end position="290"/>
    </location>
</feature>
<keyword evidence="1 3" id="KW-0479">Metal-binding</keyword>
<dbReference type="CDD" id="cd00077">
    <property type="entry name" value="HDc"/>
    <property type="match status" value="1"/>
</dbReference>
<comment type="similarity">
    <text evidence="3">Belongs to the cyclic nucleotide phosphodiesterase family.</text>
</comment>
<dbReference type="InterPro" id="IPR003607">
    <property type="entry name" value="HD/PDEase_dom"/>
</dbReference>